<comment type="caution">
    <text evidence="2">The sequence shown here is derived from an EMBL/GenBank/DDBJ whole genome shotgun (WGS) entry which is preliminary data.</text>
</comment>
<keyword evidence="1" id="KW-0732">Signal</keyword>
<gene>
    <name evidence="2" type="ORF">BKA59DRAFT_545496</name>
</gene>
<feature type="signal peptide" evidence="1">
    <location>
        <begin position="1"/>
        <end position="20"/>
    </location>
</feature>
<evidence type="ECO:0000256" key="1">
    <source>
        <dbReference type="SAM" id="SignalP"/>
    </source>
</evidence>
<sequence>MLSSIIIIFFALLCFGKGISKDRHVEAAPIIDDFPWSSFTEITGLDPLDYLSPPSEDTSETIACTETPGPHRLACPGAIATWFTLVDAEQHINITSGQCRSVVDGTCRTVACAPRGNISVDREEVTGPMWNPLTMRCVLSGSGGIWQNNGSTLVVEMGYTGEE</sequence>
<dbReference type="Proteomes" id="UP000813427">
    <property type="component" value="Unassembled WGS sequence"/>
</dbReference>
<feature type="chain" id="PRO_5035420022" evidence="1">
    <location>
        <begin position="21"/>
        <end position="163"/>
    </location>
</feature>
<organism evidence="2 3">
    <name type="scientific">Fusarium tricinctum</name>
    <dbReference type="NCBI Taxonomy" id="61284"/>
    <lineage>
        <taxon>Eukaryota</taxon>
        <taxon>Fungi</taxon>
        <taxon>Dikarya</taxon>
        <taxon>Ascomycota</taxon>
        <taxon>Pezizomycotina</taxon>
        <taxon>Sordariomycetes</taxon>
        <taxon>Hypocreomycetidae</taxon>
        <taxon>Hypocreales</taxon>
        <taxon>Nectriaceae</taxon>
        <taxon>Fusarium</taxon>
        <taxon>Fusarium tricinctum species complex</taxon>
    </lineage>
</organism>
<dbReference type="EMBL" id="JAGPXF010000004">
    <property type="protein sequence ID" value="KAH7246399.1"/>
    <property type="molecule type" value="Genomic_DNA"/>
</dbReference>
<name>A0A8K0S215_9HYPO</name>
<protein>
    <submittedName>
        <fullName evidence="2">Uncharacterized protein</fullName>
    </submittedName>
</protein>
<dbReference type="OrthoDB" id="4891219at2759"/>
<reference evidence="2" key="1">
    <citation type="journal article" date="2021" name="Nat. Commun.">
        <title>Genetic determinants of endophytism in the Arabidopsis root mycobiome.</title>
        <authorList>
            <person name="Mesny F."/>
            <person name="Miyauchi S."/>
            <person name="Thiergart T."/>
            <person name="Pickel B."/>
            <person name="Atanasova L."/>
            <person name="Karlsson M."/>
            <person name="Huettel B."/>
            <person name="Barry K.W."/>
            <person name="Haridas S."/>
            <person name="Chen C."/>
            <person name="Bauer D."/>
            <person name="Andreopoulos W."/>
            <person name="Pangilinan J."/>
            <person name="LaButti K."/>
            <person name="Riley R."/>
            <person name="Lipzen A."/>
            <person name="Clum A."/>
            <person name="Drula E."/>
            <person name="Henrissat B."/>
            <person name="Kohler A."/>
            <person name="Grigoriev I.V."/>
            <person name="Martin F.M."/>
            <person name="Hacquard S."/>
        </authorList>
    </citation>
    <scope>NUCLEOTIDE SEQUENCE</scope>
    <source>
        <strain evidence="2">MPI-SDFR-AT-0068</strain>
    </source>
</reference>
<evidence type="ECO:0000313" key="2">
    <source>
        <dbReference type="EMBL" id="KAH7246399.1"/>
    </source>
</evidence>
<dbReference type="AlphaFoldDB" id="A0A8K0S215"/>
<keyword evidence="3" id="KW-1185">Reference proteome</keyword>
<accession>A0A8K0S215</accession>
<evidence type="ECO:0000313" key="3">
    <source>
        <dbReference type="Proteomes" id="UP000813427"/>
    </source>
</evidence>
<proteinExistence type="predicted"/>